<keyword evidence="2" id="KW-1185">Reference proteome</keyword>
<name>A0ACD1GET9_9EURO</name>
<accession>A0ACD1GET9</accession>
<evidence type="ECO:0000313" key="2">
    <source>
        <dbReference type="Proteomes" id="UP000249057"/>
    </source>
</evidence>
<organism evidence="1 2">
    <name type="scientific">Aspergillus brunneoviolaceus CBS 621.78</name>
    <dbReference type="NCBI Taxonomy" id="1450534"/>
    <lineage>
        <taxon>Eukaryota</taxon>
        <taxon>Fungi</taxon>
        <taxon>Dikarya</taxon>
        <taxon>Ascomycota</taxon>
        <taxon>Pezizomycotina</taxon>
        <taxon>Eurotiomycetes</taxon>
        <taxon>Eurotiomycetidae</taxon>
        <taxon>Eurotiales</taxon>
        <taxon>Aspergillaceae</taxon>
        <taxon>Aspergillus</taxon>
        <taxon>Aspergillus subgen. Circumdati</taxon>
    </lineage>
</organism>
<reference evidence="1" key="1">
    <citation type="submission" date="2018-02" db="EMBL/GenBank/DDBJ databases">
        <title>The genomes of Aspergillus section Nigri reveals drivers in fungal speciation.</title>
        <authorList>
            <consortium name="DOE Joint Genome Institute"/>
            <person name="Vesth T.C."/>
            <person name="Nybo J."/>
            <person name="Theobald S."/>
            <person name="Brandl J."/>
            <person name="Frisvad J.C."/>
            <person name="Nielsen K.F."/>
            <person name="Lyhne E.K."/>
            <person name="Kogle M.E."/>
            <person name="Kuo A."/>
            <person name="Riley R."/>
            <person name="Clum A."/>
            <person name="Nolan M."/>
            <person name="Lipzen A."/>
            <person name="Salamov A."/>
            <person name="Henrissat B."/>
            <person name="Wiebenga A."/>
            <person name="De vries R.P."/>
            <person name="Grigoriev I.V."/>
            <person name="Mortensen U.H."/>
            <person name="Andersen M.R."/>
            <person name="Baker S.E."/>
        </authorList>
    </citation>
    <scope>NUCLEOTIDE SEQUENCE</scope>
    <source>
        <strain evidence="1">CBS 621.78</strain>
    </source>
</reference>
<protein>
    <submittedName>
        <fullName evidence="1">Uncharacterized protein</fullName>
    </submittedName>
</protein>
<dbReference type="EMBL" id="KZ825328">
    <property type="protein sequence ID" value="RAH47732.1"/>
    <property type="molecule type" value="Genomic_DNA"/>
</dbReference>
<proteinExistence type="predicted"/>
<dbReference type="Proteomes" id="UP000249057">
    <property type="component" value="Unassembled WGS sequence"/>
</dbReference>
<sequence length="218" mass="24974">MMAAQQKRYLDENDFREGLAALDKELGANDFIVAFAPIRIIAAGGFLAVSYLRNRESTGDIDFLMEPEFAEDKDIQLPLQEAIRAVAVRHSFNLEWVNEDMAVFVTRNTRQALFAKAERQNITLFKGENLEVLAAPLEWALERKFRRIQSGGRDQKGDFDMLDALALLRELRVRNKGPLDEESGRTMDVNGFDVLPTHETMQRIGREYRAKYGEDVFK</sequence>
<evidence type="ECO:0000313" key="1">
    <source>
        <dbReference type="EMBL" id="RAH47732.1"/>
    </source>
</evidence>
<gene>
    <name evidence="1" type="ORF">BO95DRAFT_73697</name>
</gene>